<feature type="domain" description="Peptidoglycan binding-like" evidence="1">
    <location>
        <begin position="167"/>
        <end position="227"/>
    </location>
</feature>
<evidence type="ECO:0000313" key="2">
    <source>
        <dbReference type="EMBL" id="MFC0532450.1"/>
    </source>
</evidence>
<dbReference type="InterPro" id="IPR038765">
    <property type="entry name" value="Papain-like_cys_pep_sf"/>
</dbReference>
<dbReference type="InterPro" id="IPR036365">
    <property type="entry name" value="PGBD-like_sf"/>
</dbReference>
<dbReference type="RefSeq" id="WP_377258527.1">
    <property type="nucleotide sequence ID" value="NZ_JBHLUH010000071.1"/>
</dbReference>
<comment type="caution">
    <text evidence="2">The sequence shown here is derived from an EMBL/GenBank/DDBJ whole genome shotgun (WGS) entry which is preliminary data.</text>
</comment>
<dbReference type="EMBL" id="JBHLUH010000071">
    <property type="protein sequence ID" value="MFC0532450.1"/>
    <property type="molecule type" value="Genomic_DNA"/>
</dbReference>
<dbReference type="Gene3D" id="1.10.101.10">
    <property type="entry name" value="PGBD-like superfamily/PGBD"/>
    <property type="match status" value="1"/>
</dbReference>
<dbReference type="Proteomes" id="UP001589867">
    <property type="component" value="Unassembled WGS sequence"/>
</dbReference>
<dbReference type="InterPro" id="IPR036366">
    <property type="entry name" value="PGBDSf"/>
</dbReference>
<evidence type="ECO:0000313" key="3">
    <source>
        <dbReference type="Proteomes" id="UP001589867"/>
    </source>
</evidence>
<dbReference type="SUPFAM" id="SSF54001">
    <property type="entry name" value="Cysteine proteinases"/>
    <property type="match status" value="1"/>
</dbReference>
<dbReference type="InterPro" id="IPR002477">
    <property type="entry name" value="Peptidoglycan-bd-like"/>
</dbReference>
<sequence length="234" mass="24671">MAKLLQIGIVYPHEMKSGIGHVACTLGGVNYESRGGRGCLKGSAARGASHPLFKHRFHRVLTDAQAQAAKEWADRCVGQRYVWGGVPVPKPPPPGRGGDCSGFVSGILCAAEGRRVGRRFATGQWKGLFKSLGFAEGLGGGTPGAAPIGVADRPYPGSPVGRGSPKRDHVKWIQARLNFAAKNKHAVLGGKPLAVDGSYGEQTEKVVIAFQKARGLQGQGMCGAKTWPLLNAIR</sequence>
<evidence type="ECO:0000259" key="1">
    <source>
        <dbReference type="Pfam" id="PF01471"/>
    </source>
</evidence>
<dbReference type="Gene3D" id="3.90.1720.10">
    <property type="entry name" value="endopeptidase domain like (from Nostoc punctiforme)"/>
    <property type="match status" value="1"/>
</dbReference>
<protein>
    <submittedName>
        <fullName evidence="2">Peptidoglycan-binding protein</fullName>
    </submittedName>
</protein>
<keyword evidence="3" id="KW-1185">Reference proteome</keyword>
<organism evidence="2 3">
    <name type="scientific">Phytohabitans kaempferiae</name>
    <dbReference type="NCBI Taxonomy" id="1620943"/>
    <lineage>
        <taxon>Bacteria</taxon>
        <taxon>Bacillati</taxon>
        <taxon>Actinomycetota</taxon>
        <taxon>Actinomycetes</taxon>
        <taxon>Micromonosporales</taxon>
        <taxon>Micromonosporaceae</taxon>
    </lineage>
</organism>
<reference evidence="2 3" key="1">
    <citation type="submission" date="2024-09" db="EMBL/GenBank/DDBJ databases">
        <authorList>
            <person name="Sun Q."/>
            <person name="Mori K."/>
        </authorList>
    </citation>
    <scope>NUCLEOTIDE SEQUENCE [LARGE SCALE GENOMIC DNA]</scope>
    <source>
        <strain evidence="2 3">TBRC 3947</strain>
    </source>
</reference>
<dbReference type="SUPFAM" id="SSF47090">
    <property type="entry name" value="PGBD-like"/>
    <property type="match status" value="1"/>
</dbReference>
<accession>A0ABV6MCJ6</accession>
<dbReference type="Pfam" id="PF01471">
    <property type="entry name" value="PG_binding_1"/>
    <property type="match status" value="1"/>
</dbReference>
<name>A0ABV6MCJ6_9ACTN</name>
<proteinExistence type="predicted"/>
<gene>
    <name evidence="2" type="ORF">ACFFIA_32865</name>
</gene>